<keyword evidence="2" id="KW-0472">Membrane</keyword>
<evidence type="ECO:0000259" key="3">
    <source>
        <dbReference type="PROSITE" id="PS50157"/>
    </source>
</evidence>
<name>A0ABD1I4H3_SALDI</name>
<keyword evidence="1" id="KW-0863">Zinc-finger</keyword>
<dbReference type="SUPFAM" id="SSF56399">
    <property type="entry name" value="ADP-ribosylation"/>
    <property type="match status" value="1"/>
</dbReference>
<dbReference type="InterPro" id="IPR013087">
    <property type="entry name" value="Znf_C2H2_type"/>
</dbReference>
<proteinExistence type="predicted"/>
<dbReference type="EMBL" id="JBEAFC010000003">
    <property type="protein sequence ID" value="KAL1563297.1"/>
    <property type="molecule type" value="Genomic_DNA"/>
</dbReference>
<dbReference type="Gene3D" id="3.90.228.10">
    <property type="match status" value="1"/>
</dbReference>
<evidence type="ECO:0000313" key="5">
    <source>
        <dbReference type="Proteomes" id="UP001567538"/>
    </source>
</evidence>
<keyword evidence="2" id="KW-0812">Transmembrane</keyword>
<keyword evidence="1" id="KW-0479">Metal-binding</keyword>
<dbReference type="Proteomes" id="UP001567538">
    <property type="component" value="Unassembled WGS sequence"/>
</dbReference>
<evidence type="ECO:0000256" key="1">
    <source>
        <dbReference type="PROSITE-ProRule" id="PRU00042"/>
    </source>
</evidence>
<gene>
    <name evidence="4" type="ORF">AAHA92_05783</name>
</gene>
<feature type="domain" description="C2H2-type" evidence="3">
    <location>
        <begin position="121"/>
        <end position="144"/>
    </location>
</feature>
<dbReference type="PROSITE" id="PS50157">
    <property type="entry name" value="ZINC_FINGER_C2H2_2"/>
    <property type="match status" value="1"/>
</dbReference>
<protein>
    <recommendedName>
        <fullName evidence="3">C2H2-type domain-containing protein</fullName>
    </recommendedName>
</protein>
<keyword evidence="2" id="KW-1133">Transmembrane helix</keyword>
<keyword evidence="5" id="KW-1185">Reference proteome</keyword>
<organism evidence="4 5">
    <name type="scientific">Salvia divinorum</name>
    <name type="common">Maria pastora</name>
    <name type="synonym">Diviner's sage</name>
    <dbReference type="NCBI Taxonomy" id="28513"/>
    <lineage>
        <taxon>Eukaryota</taxon>
        <taxon>Viridiplantae</taxon>
        <taxon>Streptophyta</taxon>
        <taxon>Embryophyta</taxon>
        <taxon>Tracheophyta</taxon>
        <taxon>Spermatophyta</taxon>
        <taxon>Magnoliopsida</taxon>
        <taxon>eudicotyledons</taxon>
        <taxon>Gunneridae</taxon>
        <taxon>Pentapetalae</taxon>
        <taxon>asterids</taxon>
        <taxon>lamiids</taxon>
        <taxon>Lamiales</taxon>
        <taxon>Lamiaceae</taxon>
        <taxon>Nepetoideae</taxon>
        <taxon>Mentheae</taxon>
        <taxon>Salviinae</taxon>
        <taxon>Salvia</taxon>
        <taxon>Salvia subgen. Calosphace</taxon>
    </lineage>
</organism>
<dbReference type="PANTHER" id="PTHR31681">
    <property type="entry name" value="C2H2-LIKE ZINC FINGER PROTEIN"/>
    <property type="match status" value="1"/>
</dbReference>
<accession>A0ABD1I4H3</accession>
<keyword evidence="1" id="KW-0862">Zinc</keyword>
<dbReference type="PANTHER" id="PTHR31681:SF4">
    <property type="entry name" value="C2H2-LIKE ZINC FINGER PROTEIN"/>
    <property type="match status" value="1"/>
</dbReference>
<feature type="transmembrane region" description="Helical" evidence="2">
    <location>
        <begin position="6"/>
        <end position="29"/>
    </location>
</feature>
<evidence type="ECO:0000256" key="2">
    <source>
        <dbReference type="SAM" id="Phobius"/>
    </source>
</evidence>
<reference evidence="4 5" key="1">
    <citation type="submission" date="2024-06" db="EMBL/GenBank/DDBJ databases">
        <title>A chromosome level genome sequence of Diviner's sage (Salvia divinorum).</title>
        <authorList>
            <person name="Ford S.A."/>
            <person name="Ro D.-K."/>
            <person name="Ness R.W."/>
            <person name="Phillips M.A."/>
        </authorList>
    </citation>
    <scope>NUCLEOTIDE SEQUENCE [LARGE SCALE GENOMIC DNA]</scope>
    <source>
        <strain evidence="4">SAF-2024a</strain>
        <tissue evidence="4">Leaf</tissue>
    </source>
</reference>
<dbReference type="AlphaFoldDB" id="A0ABD1I4H3"/>
<dbReference type="PROSITE" id="PS00028">
    <property type="entry name" value="ZINC_FINGER_C2H2_1"/>
    <property type="match status" value="1"/>
</dbReference>
<comment type="caution">
    <text evidence="4">The sequence shown here is derived from an EMBL/GenBank/DDBJ whole genome shotgun (WGS) entry which is preliminary data.</text>
</comment>
<evidence type="ECO:0000313" key="4">
    <source>
        <dbReference type="EMBL" id="KAL1563297.1"/>
    </source>
</evidence>
<sequence length="338" mass="37221">MPTLIHIAPIMPTIVGSFFSNLFLLFFHLGCFTFSSRRHQSTSSFLHKKRSPPNPNPKSTLFSYLKRLFSPSAAAHIPPPPASIPSPSSSTRSLRLNPPLIAPLNTRRQHHTHAVAPADIHPCTVCGEIFQTPAFLHHHQSSKHGVSDLADGENIIRIIFTTGWPEKAKPPAIHRILKIHNTPRVLARFEDHRDRVKSDAAADGTKSSRCIADGNELLRFYCTTFICSLDSAICSQQFCGACAIMRCGFSQKLGGIPTLPTGWKAHAAVPEDVEEEFSFMHVKRAMLVCRVIAGRVSTLSDVDEDHGFDSLVGPGDDDLLVFSPKAVLPCFVIVYTLN</sequence>
<dbReference type="GO" id="GO:0008270">
    <property type="term" value="F:zinc ion binding"/>
    <property type="evidence" value="ECO:0007669"/>
    <property type="project" value="UniProtKB-KW"/>
</dbReference>